<proteinExistence type="predicted"/>
<evidence type="ECO:0000259" key="4">
    <source>
        <dbReference type="PROSITE" id="PS50222"/>
    </source>
</evidence>
<evidence type="ECO:0000313" key="6">
    <source>
        <dbReference type="Proteomes" id="UP000188354"/>
    </source>
</evidence>
<dbReference type="Proteomes" id="UP000188354">
    <property type="component" value="Chromosome LG06"/>
</dbReference>
<dbReference type="InterPro" id="IPR002048">
    <property type="entry name" value="EF_hand_dom"/>
</dbReference>
<name>A0A4P1RGH3_LUPAN</name>
<organism evidence="5 6">
    <name type="scientific">Lupinus angustifolius</name>
    <name type="common">Narrow-leaved blue lupine</name>
    <dbReference type="NCBI Taxonomy" id="3871"/>
    <lineage>
        <taxon>Eukaryota</taxon>
        <taxon>Viridiplantae</taxon>
        <taxon>Streptophyta</taxon>
        <taxon>Embryophyta</taxon>
        <taxon>Tracheophyta</taxon>
        <taxon>Spermatophyta</taxon>
        <taxon>Magnoliopsida</taxon>
        <taxon>eudicotyledons</taxon>
        <taxon>Gunneridae</taxon>
        <taxon>Pentapetalae</taxon>
        <taxon>rosids</taxon>
        <taxon>fabids</taxon>
        <taxon>Fabales</taxon>
        <taxon>Fabaceae</taxon>
        <taxon>Papilionoideae</taxon>
        <taxon>50 kb inversion clade</taxon>
        <taxon>genistoids sensu lato</taxon>
        <taxon>core genistoids</taxon>
        <taxon>Genisteae</taxon>
        <taxon>Lupinus</taxon>
    </lineage>
</organism>
<dbReference type="CDD" id="cd00051">
    <property type="entry name" value="EFh"/>
    <property type="match status" value="1"/>
</dbReference>
<dbReference type="Gramene" id="OIW10287">
    <property type="protein sequence ID" value="OIW10287"/>
    <property type="gene ID" value="TanjilG_28038"/>
</dbReference>
<dbReference type="AlphaFoldDB" id="A0A4P1RGH3"/>
<dbReference type="PROSITE" id="PS50222">
    <property type="entry name" value="EF_HAND_2"/>
    <property type="match status" value="2"/>
</dbReference>
<dbReference type="Gene3D" id="1.10.238.10">
    <property type="entry name" value="EF-hand"/>
    <property type="match status" value="1"/>
</dbReference>
<feature type="domain" description="EF-hand" evidence="4">
    <location>
        <begin position="88"/>
        <end position="122"/>
    </location>
</feature>
<feature type="domain" description="EF-hand" evidence="4">
    <location>
        <begin position="52"/>
        <end position="87"/>
    </location>
</feature>
<dbReference type="PROSITE" id="PS00018">
    <property type="entry name" value="EF_HAND_1"/>
    <property type="match status" value="1"/>
</dbReference>
<keyword evidence="6" id="KW-1185">Reference proteome</keyword>
<keyword evidence="3" id="KW-0106">Calcium</keyword>
<dbReference type="SUPFAM" id="SSF47473">
    <property type="entry name" value="EF-hand"/>
    <property type="match status" value="1"/>
</dbReference>
<sequence length="122" mass="14238">MKHSLNCIEHDVRLCKEEVIVMMEKLGMNVDEDEDGIEEFGEEVSQMLEKEPSLEEVEEAFNVFDENKDGFIEAKELQRVLRILGLEKNLMQCQRMINVFDQNGDELIDHNEFAKLIEQSFG</sequence>
<dbReference type="STRING" id="3871.A0A4P1RGH3"/>
<protein>
    <recommendedName>
        <fullName evidence="4">EF-hand domain-containing protein</fullName>
    </recommendedName>
</protein>
<keyword evidence="1" id="KW-0479">Metal-binding</keyword>
<evidence type="ECO:0000256" key="3">
    <source>
        <dbReference type="ARBA" id="ARBA00022837"/>
    </source>
</evidence>
<dbReference type="SMART" id="SM00054">
    <property type="entry name" value="EFh"/>
    <property type="match status" value="2"/>
</dbReference>
<keyword evidence="2" id="KW-0677">Repeat</keyword>
<dbReference type="Pfam" id="PF13499">
    <property type="entry name" value="EF-hand_7"/>
    <property type="match status" value="1"/>
</dbReference>
<dbReference type="InterPro" id="IPR018247">
    <property type="entry name" value="EF_Hand_1_Ca_BS"/>
</dbReference>
<dbReference type="GO" id="GO:0043226">
    <property type="term" value="C:organelle"/>
    <property type="evidence" value="ECO:0007669"/>
    <property type="project" value="UniProtKB-ARBA"/>
</dbReference>
<dbReference type="EMBL" id="CM007366">
    <property type="protein sequence ID" value="OIW10287.1"/>
    <property type="molecule type" value="Genomic_DNA"/>
</dbReference>
<accession>A0A4P1RGH3</accession>
<dbReference type="GO" id="GO:0005509">
    <property type="term" value="F:calcium ion binding"/>
    <property type="evidence" value="ECO:0007669"/>
    <property type="project" value="InterPro"/>
</dbReference>
<evidence type="ECO:0000313" key="5">
    <source>
        <dbReference type="EMBL" id="OIW10287.1"/>
    </source>
</evidence>
<gene>
    <name evidence="5" type="ORF">TanjilG_28038</name>
</gene>
<evidence type="ECO:0000256" key="2">
    <source>
        <dbReference type="ARBA" id="ARBA00022737"/>
    </source>
</evidence>
<dbReference type="InterPro" id="IPR039647">
    <property type="entry name" value="EF_hand_pair_protein_CML-like"/>
</dbReference>
<dbReference type="InterPro" id="IPR011992">
    <property type="entry name" value="EF-hand-dom_pair"/>
</dbReference>
<reference evidence="5 6" key="1">
    <citation type="journal article" date="2017" name="Plant Biotechnol. J.">
        <title>A comprehensive draft genome sequence for lupin (Lupinus angustifolius), an emerging health food: insights into plant-microbe interactions and legume evolution.</title>
        <authorList>
            <person name="Hane J.K."/>
            <person name="Ming Y."/>
            <person name="Kamphuis L.G."/>
            <person name="Nelson M.N."/>
            <person name="Garg G."/>
            <person name="Atkins C.A."/>
            <person name="Bayer P.E."/>
            <person name="Bravo A."/>
            <person name="Bringans S."/>
            <person name="Cannon S."/>
            <person name="Edwards D."/>
            <person name="Foley R."/>
            <person name="Gao L.L."/>
            <person name="Harrison M.J."/>
            <person name="Huang W."/>
            <person name="Hurgobin B."/>
            <person name="Li S."/>
            <person name="Liu C.W."/>
            <person name="McGrath A."/>
            <person name="Morahan G."/>
            <person name="Murray J."/>
            <person name="Weller J."/>
            <person name="Jian J."/>
            <person name="Singh K.B."/>
        </authorList>
    </citation>
    <scope>NUCLEOTIDE SEQUENCE [LARGE SCALE GENOMIC DNA]</scope>
    <source>
        <strain evidence="6">cv. Tanjil</strain>
        <tissue evidence="5">Whole plant</tissue>
    </source>
</reference>
<evidence type="ECO:0000256" key="1">
    <source>
        <dbReference type="ARBA" id="ARBA00022723"/>
    </source>
</evidence>
<dbReference type="FunFam" id="1.10.238.10:FF:000178">
    <property type="entry name" value="Calmodulin-2 A"/>
    <property type="match status" value="1"/>
</dbReference>
<dbReference type="PANTHER" id="PTHR10891">
    <property type="entry name" value="EF-HAND CALCIUM-BINDING DOMAIN CONTAINING PROTEIN"/>
    <property type="match status" value="1"/>
</dbReference>